<reference evidence="2" key="2">
    <citation type="journal article" date="2015" name="Data Brief">
        <title>Shoot transcriptome of the giant reed, Arundo donax.</title>
        <authorList>
            <person name="Barrero R.A."/>
            <person name="Guerrero F.D."/>
            <person name="Moolhuijzen P."/>
            <person name="Goolsby J.A."/>
            <person name="Tidwell J."/>
            <person name="Bellgard S.E."/>
            <person name="Bellgard M.I."/>
        </authorList>
    </citation>
    <scope>NUCLEOTIDE SEQUENCE</scope>
    <source>
        <tissue evidence="2">Shoot tissue taken approximately 20 cm above the soil surface</tissue>
    </source>
</reference>
<feature type="transmembrane region" description="Helical" evidence="1">
    <location>
        <begin position="31"/>
        <end position="50"/>
    </location>
</feature>
<sequence>MVTPRSVCLARQSFIFAVAAERDFSRWKIRVDISLVAVLYAVCSAFFFPFSRTLLDACIVCIIIDNY</sequence>
<protein>
    <submittedName>
        <fullName evidence="2">Uncharacterized protein</fullName>
    </submittedName>
</protein>
<keyword evidence="1" id="KW-0812">Transmembrane</keyword>
<accession>A0A0A9C2B4</accession>
<proteinExistence type="predicted"/>
<name>A0A0A9C2B4_ARUDO</name>
<dbReference type="EMBL" id="GBRH01230365">
    <property type="protein sequence ID" value="JAD67530.1"/>
    <property type="molecule type" value="Transcribed_RNA"/>
</dbReference>
<keyword evidence="1" id="KW-1133">Transmembrane helix</keyword>
<dbReference type="AlphaFoldDB" id="A0A0A9C2B4"/>
<evidence type="ECO:0000256" key="1">
    <source>
        <dbReference type="SAM" id="Phobius"/>
    </source>
</evidence>
<evidence type="ECO:0000313" key="2">
    <source>
        <dbReference type="EMBL" id="JAD67530.1"/>
    </source>
</evidence>
<reference evidence="2" key="1">
    <citation type="submission" date="2014-09" db="EMBL/GenBank/DDBJ databases">
        <authorList>
            <person name="Magalhaes I.L.F."/>
            <person name="Oliveira U."/>
            <person name="Santos F.R."/>
            <person name="Vidigal T.H.D.A."/>
            <person name="Brescovit A.D."/>
            <person name="Santos A.J."/>
        </authorList>
    </citation>
    <scope>NUCLEOTIDE SEQUENCE</scope>
    <source>
        <tissue evidence="2">Shoot tissue taken approximately 20 cm above the soil surface</tissue>
    </source>
</reference>
<organism evidence="2">
    <name type="scientific">Arundo donax</name>
    <name type="common">Giant reed</name>
    <name type="synonym">Donax arundinaceus</name>
    <dbReference type="NCBI Taxonomy" id="35708"/>
    <lineage>
        <taxon>Eukaryota</taxon>
        <taxon>Viridiplantae</taxon>
        <taxon>Streptophyta</taxon>
        <taxon>Embryophyta</taxon>
        <taxon>Tracheophyta</taxon>
        <taxon>Spermatophyta</taxon>
        <taxon>Magnoliopsida</taxon>
        <taxon>Liliopsida</taxon>
        <taxon>Poales</taxon>
        <taxon>Poaceae</taxon>
        <taxon>PACMAD clade</taxon>
        <taxon>Arundinoideae</taxon>
        <taxon>Arundineae</taxon>
        <taxon>Arundo</taxon>
    </lineage>
</organism>
<keyword evidence="1" id="KW-0472">Membrane</keyword>